<comment type="caution">
    <text evidence="1">The sequence shown here is derived from an EMBL/GenBank/DDBJ whole genome shotgun (WGS) entry which is preliminary data.</text>
</comment>
<proteinExistence type="predicted"/>
<reference evidence="1 2" key="1">
    <citation type="submission" date="2018-11" db="EMBL/GenBank/DDBJ databases">
        <title>Novel bacteria species description.</title>
        <authorList>
            <person name="Han J.-H."/>
        </authorList>
    </citation>
    <scope>NUCLEOTIDE SEQUENCE [LARGE SCALE GENOMIC DNA]</scope>
    <source>
        <strain evidence="1 2">KCTC23259</strain>
    </source>
</reference>
<dbReference type="InterPro" id="IPR014867">
    <property type="entry name" value="Spore_coat_CotH_CotH2/3/7"/>
</dbReference>
<evidence type="ECO:0000313" key="2">
    <source>
        <dbReference type="Proteomes" id="UP001204144"/>
    </source>
</evidence>
<dbReference type="PANTHER" id="PTHR40050:SF1">
    <property type="entry name" value="INNER SPORE COAT PROTEIN H"/>
    <property type="match status" value="1"/>
</dbReference>
<name>A0AAE3GZP3_9BACT</name>
<dbReference type="AlphaFoldDB" id="A0AAE3GZP3"/>
<dbReference type="Proteomes" id="UP001204144">
    <property type="component" value="Unassembled WGS sequence"/>
</dbReference>
<protein>
    <recommendedName>
        <fullName evidence="3">Spore coat protein CotH</fullName>
    </recommendedName>
</protein>
<dbReference type="Pfam" id="PF08757">
    <property type="entry name" value="CotH"/>
    <property type="match status" value="1"/>
</dbReference>
<evidence type="ECO:0008006" key="3">
    <source>
        <dbReference type="Google" id="ProtNLM"/>
    </source>
</evidence>
<dbReference type="EMBL" id="RJUF01000006">
    <property type="protein sequence ID" value="MCP9762153.1"/>
    <property type="molecule type" value="Genomic_DNA"/>
</dbReference>
<organism evidence="1 2">
    <name type="scientific">Lacihabitans soyangensis</name>
    <dbReference type="NCBI Taxonomy" id="869394"/>
    <lineage>
        <taxon>Bacteria</taxon>
        <taxon>Pseudomonadati</taxon>
        <taxon>Bacteroidota</taxon>
        <taxon>Cytophagia</taxon>
        <taxon>Cytophagales</taxon>
        <taxon>Leadbetterellaceae</taxon>
        <taxon>Lacihabitans</taxon>
    </lineage>
</organism>
<sequence>MYKVLLVIIVLFSCGSSSEESIHQSLQVFGEPIPIIKISSSKKIKDEPKTEAQLQIFMKDSLLFSSKIGIEYRGAVSQMFYDKKSYGIELWDESNNGLSKSVLNMPPEEDWILHGPYADKSLIRNVLAYQVSNSIGRYAPKTQFVELEVNGDFKGLYVLMEKIKRGKERVNVSKLSPKITAADSISGGYILKIDKTVGAGFSHQGDYNEINSFSSTFDQAGKLSADSKIHFLYDYPKATNISEAQKEYIKSYILDFEKAMASTSFSNPELGFRKYIDEDSFIDYFLLTELFQNFDGYRISTYLQKERGEKLKMGPIWDFDLSSGSKGFCHRMNEKNQNYWIFEYNKYCGDDMWVVPFWWSRLLQDKLFVEKLNARWKALRQNKFSEKSLMQEIEFQVSYLKNTKAVERNFDRWRILNKRIEPSDTKGSHDQEIELIKNWLKQRLVWMDRELPKL</sequence>
<accession>A0AAE3GZP3</accession>
<dbReference type="PANTHER" id="PTHR40050">
    <property type="entry name" value="INNER SPORE COAT PROTEIN H"/>
    <property type="match status" value="1"/>
</dbReference>
<gene>
    <name evidence="1" type="ORF">EGI31_04245</name>
</gene>
<dbReference type="RefSeq" id="WP_255035908.1">
    <property type="nucleotide sequence ID" value="NZ_RJUF01000006.1"/>
</dbReference>
<evidence type="ECO:0000313" key="1">
    <source>
        <dbReference type="EMBL" id="MCP9762153.1"/>
    </source>
</evidence>
<keyword evidence="2" id="KW-1185">Reference proteome</keyword>